<keyword evidence="1" id="KW-0808">Transferase</keyword>
<keyword evidence="1" id="KW-0418">Kinase</keyword>
<dbReference type="SUPFAM" id="SSF52540">
    <property type="entry name" value="P-loop containing nucleoside triphosphate hydrolases"/>
    <property type="match status" value="1"/>
</dbReference>
<dbReference type="GO" id="GO:0016301">
    <property type="term" value="F:kinase activity"/>
    <property type="evidence" value="ECO:0007669"/>
    <property type="project" value="UniProtKB-KW"/>
</dbReference>
<dbReference type="Pfam" id="PF13671">
    <property type="entry name" value="AAA_33"/>
    <property type="match status" value="1"/>
</dbReference>
<sequence length="201" mass="23504">MKKTLILLAGFPGTGKTYLANKIRDWQPEFILLSPDAIKEKFWDEQGFDNLAEKEATIRLSWEYYYGKLCDYMQEGLAVMSDYPFSDKQKARLAALTGQYGYQVITLRMTGDLAILFERQKRRDLDSSRHWGHVLTSYHQGQQPADRRKADALLDYDEFSKRCLTRGYGEFSLGYLIKLDMTDFNAVDYEELCRQLEQLLF</sequence>
<dbReference type="STRING" id="112903.SAMN04490178_1135"/>
<evidence type="ECO:0000313" key="1">
    <source>
        <dbReference type="EMBL" id="SEP19635.1"/>
    </source>
</evidence>
<dbReference type="AlphaFoldDB" id="A0A1H8VWA1"/>
<dbReference type="RefSeq" id="WP_091747306.1">
    <property type="nucleotide sequence ID" value="NZ_FODY01000013.1"/>
</dbReference>
<reference evidence="1 2" key="1">
    <citation type="submission" date="2016-10" db="EMBL/GenBank/DDBJ databases">
        <authorList>
            <person name="de Groot N.N."/>
        </authorList>
    </citation>
    <scope>NUCLEOTIDE SEQUENCE [LARGE SCALE GENOMIC DNA]</scope>
    <source>
        <strain evidence="1 2">DSM 13305</strain>
    </source>
</reference>
<organism evidence="1 2">
    <name type="scientific">Propionispora vibrioides</name>
    <dbReference type="NCBI Taxonomy" id="112903"/>
    <lineage>
        <taxon>Bacteria</taxon>
        <taxon>Bacillati</taxon>
        <taxon>Bacillota</taxon>
        <taxon>Negativicutes</taxon>
        <taxon>Selenomonadales</taxon>
        <taxon>Sporomusaceae</taxon>
        <taxon>Propionispora</taxon>
    </lineage>
</organism>
<gene>
    <name evidence="1" type="ORF">SAMN04490178_1135</name>
</gene>
<accession>A0A1H8VWA1</accession>
<dbReference type="EMBL" id="FODY01000013">
    <property type="protein sequence ID" value="SEP19635.1"/>
    <property type="molecule type" value="Genomic_DNA"/>
</dbReference>
<dbReference type="Gene3D" id="3.40.50.300">
    <property type="entry name" value="P-loop containing nucleotide triphosphate hydrolases"/>
    <property type="match status" value="1"/>
</dbReference>
<evidence type="ECO:0000313" key="2">
    <source>
        <dbReference type="Proteomes" id="UP000198847"/>
    </source>
</evidence>
<dbReference type="InterPro" id="IPR027417">
    <property type="entry name" value="P-loop_NTPase"/>
</dbReference>
<dbReference type="Proteomes" id="UP000198847">
    <property type="component" value="Unassembled WGS sequence"/>
</dbReference>
<name>A0A1H8VWA1_9FIRM</name>
<keyword evidence="2" id="KW-1185">Reference proteome</keyword>
<protein>
    <submittedName>
        <fullName evidence="1">Predicted kinase</fullName>
    </submittedName>
</protein>
<dbReference type="OrthoDB" id="1648091at2"/>
<proteinExistence type="predicted"/>